<dbReference type="InterPro" id="IPR002778">
    <property type="entry name" value="Signal_recog_particle_SRP19"/>
</dbReference>
<dbReference type="PANTHER" id="PTHR17453:SF0">
    <property type="entry name" value="SIGNAL RECOGNITION PARTICLE 19 KDA PROTEIN"/>
    <property type="match status" value="1"/>
</dbReference>
<keyword evidence="3" id="KW-0733">Signal recognition particle</keyword>
<proteinExistence type="predicted"/>
<evidence type="ECO:0000313" key="7">
    <source>
        <dbReference type="Proteomes" id="UP000002173"/>
    </source>
</evidence>
<dbReference type="EMBL" id="AAXT01000004">
    <property type="protein sequence ID" value="EDO05733.1"/>
    <property type="molecule type" value="Genomic_DNA"/>
</dbReference>
<organism evidence="6 7">
    <name type="scientific">Babesia bovis</name>
    <dbReference type="NCBI Taxonomy" id="5865"/>
    <lineage>
        <taxon>Eukaryota</taxon>
        <taxon>Sar</taxon>
        <taxon>Alveolata</taxon>
        <taxon>Apicomplexa</taxon>
        <taxon>Aconoidasida</taxon>
        <taxon>Piroplasmida</taxon>
        <taxon>Babesiidae</taxon>
        <taxon>Babesia</taxon>
    </lineage>
</organism>
<evidence type="ECO:0000256" key="2">
    <source>
        <dbReference type="ARBA" id="ARBA00022490"/>
    </source>
</evidence>
<dbReference type="RefSeq" id="XP_001609301.1">
    <property type="nucleotide sequence ID" value="XM_001609251.1"/>
</dbReference>
<dbReference type="VEuPathDB" id="PiroplasmaDB:BBOV_IV001360"/>
<protein>
    <submittedName>
        <fullName evidence="6">Signal recognition particle SRP19 subunit</fullName>
    </submittedName>
</protein>
<dbReference type="KEGG" id="bbo:BBOV_IV001360"/>
<dbReference type="GO" id="GO:0005786">
    <property type="term" value="C:signal recognition particle, endoplasmic reticulum targeting"/>
    <property type="evidence" value="ECO:0007669"/>
    <property type="project" value="UniProtKB-KW"/>
</dbReference>
<accession>A7AVA7</accession>
<reference evidence="7" key="3">
    <citation type="journal article" date="2021" name="Int. J. Parasitol.">
        <title>Comparative analysis of gene expression between Babesia bovis blood stages and kinetes allowed by improved genome annotation.</title>
        <authorList>
            <person name="Ueti M.W."/>
            <person name="Johnson W.C."/>
            <person name="Kappmeyer L.S."/>
            <person name="Herndon D.R."/>
            <person name="Mousel M.R."/>
            <person name="Reif K.E."/>
            <person name="Taus N.S."/>
            <person name="Ifeonu O.O."/>
            <person name="Silva J.C."/>
            <person name="Suarez C.E."/>
            <person name="Brayton K.A."/>
        </authorList>
    </citation>
    <scope>NUCLEOTIDE SEQUENCE [LARGE SCALE GENOMIC DNA]</scope>
</reference>
<dbReference type="AlphaFoldDB" id="A7AVA7"/>
<comment type="subcellular location">
    <subcellularLocation>
        <location evidence="1">Cytoplasm</location>
    </subcellularLocation>
</comment>
<dbReference type="STRING" id="5865.A7AVA7"/>
<evidence type="ECO:0000256" key="1">
    <source>
        <dbReference type="ARBA" id="ARBA00004496"/>
    </source>
</evidence>
<evidence type="ECO:0000256" key="4">
    <source>
        <dbReference type="ARBA" id="ARBA00023274"/>
    </source>
</evidence>
<evidence type="ECO:0000313" key="6">
    <source>
        <dbReference type="EMBL" id="EDO05733.1"/>
    </source>
</evidence>
<comment type="caution">
    <text evidence="6">The sequence shown here is derived from an EMBL/GenBank/DDBJ whole genome shotgun (WGS) entry which is preliminary data.</text>
</comment>
<feature type="compositionally biased region" description="Low complexity" evidence="5">
    <location>
        <begin position="109"/>
        <end position="121"/>
    </location>
</feature>
<name>A7AVA7_BABBO</name>
<reference evidence="7" key="2">
    <citation type="journal article" date="2020" name="Data Brief">
        <title>Transcriptome dataset of Babesia bovis life stages within vertebrate and invertebrate hosts.</title>
        <authorList>
            <person name="Ueti M.W."/>
            <person name="Johnson W.C."/>
            <person name="Kappmeyer L.S."/>
            <person name="Herndon D.R."/>
            <person name="Mousel M.R."/>
            <person name="Reif K.E."/>
            <person name="Taus N.S."/>
            <person name="Ifeonu O.O."/>
            <person name="Silva J.C."/>
            <person name="Suarez C.E."/>
            <person name="Brayton K.A."/>
        </authorList>
    </citation>
    <scope>NUCLEOTIDE SEQUENCE [LARGE SCALE GENOMIC DNA]</scope>
</reference>
<dbReference type="SUPFAM" id="SSF69695">
    <property type="entry name" value="SRP19"/>
    <property type="match status" value="1"/>
</dbReference>
<sequence length="129" mass="14491">MASTISEDAISTWTILYPTYFDKKATVSGGRRVNKTLAVEDPSVEDIRIVCEKLKVPYKVERHKIYPRDFLNPGRIRVYFLDPNAESKATTKTGFISEIAPYIAQVKSTQKSVVKSTTSSKSSKKKKGK</sequence>
<evidence type="ECO:0000256" key="3">
    <source>
        <dbReference type="ARBA" id="ARBA00023135"/>
    </source>
</evidence>
<reference evidence="6 7" key="1">
    <citation type="journal article" date="2007" name="PLoS Pathog.">
        <title>Genome sequence of Babesia bovis and comparative analysis of apicomplexan hemoprotozoa.</title>
        <authorList>
            <person name="Brayton K.A."/>
            <person name="Lau A.O.T."/>
            <person name="Herndon D.R."/>
            <person name="Hannick L."/>
            <person name="Kappmeyer L.S."/>
            <person name="Berens S.J."/>
            <person name="Bidwell S.L."/>
            <person name="Brown W.C."/>
            <person name="Crabtree J."/>
            <person name="Fadrosh D."/>
            <person name="Feldblum T."/>
            <person name="Forberger H.A."/>
            <person name="Haas B.J."/>
            <person name="Howell J.M."/>
            <person name="Khouri H."/>
            <person name="Koo H."/>
            <person name="Mann D.J."/>
            <person name="Norimine J."/>
            <person name="Paulsen I.T."/>
            <person name="Radune D."/>
            <person name="Ren Q."/>
            <person name="Smith R.K. Jr."/>
            <person name="Suarez C.E."/>
            <person name="White O."/>
            <person name="Wortman J.R."/>
            <person name="Knowles D.P. Jr."/>
            <person name="McElwain T.F."/>
            <person name="Nene V.M."/>
        </authorList>
    </citation>
    <scope>NUCLEOTIDE SEQUENCE [LARGE SCALE GENOMIC DNA]</scope>
    <source>
        <strain evidence="6">T2Bo</strain>
    </source>
</reference>
<feature type="region of interest" description="Disordered" evidence="5">
    <location>
        <begin position="109"/>
        <end position="129"/>
    </location>
</feature>
<dbReference type="GO" id="GO:0006617">
    <property type="term" value="P:SRP-dependent cotranslational protein targeting to membrane, signal sequence recognition"/>
    <property type="evidence" value="ECO:0007669"/>
    <property type="project" value="TreeGrafter"/>
</dbReference>
<dbReference type="Proteomes" id="UP000002173">
    <property type="component" value="Unassembled WGS sequence"/>
</dbReference>
<evidence type="ECO:0000256" key="5">
    <source>
        <dbReference type="SAM" id="MobiDB-lite"/>
    </source>
</evidence>
<dbReference type="OMA" id="QMERWIC"/>
<keyword evidence="4" id="KW-0687">Ribonucleoprotein</keyword>
<dbReference type="eggNOG" id="KOG3198">
    <property type="taxonomic scope" value="Eukaryota"/>
</dbReference>
<dbReference type="Pfam" id="PF01922">
    <property type="entry name" value="SRP19"/>
    <property type="match status" value="1"/>
</dbReference>
<dbReference type="FunCoup" id="A7AVA7">
    <property type="interactions" value="288"/>
</dbReference>
<keyword evidence="7" id="KW-1185">Reference proteome</keyword>
<dbReference type="Gene3D" id="3.30.56.30">
    <property type="entry name" value="Signal recognition particle, SRP19-like subunit"/>
    <property type="match status" value="1"/>
</dbReference>
<dbReference type="InParanoid" id="A7AVA7"/>
<gene>
    <name evidence="6" type="ORF">BBOV_IV001360</name>
</gene>
<dbReference type="GO" id="GO:0008312">
    <property type="term" value="F:7S RNA binding"/>
    <property type="evidence" value="ECO:0007669"/>
    <property type="project" value="InterPro"/>
</dbReference>
<dbReference type="InterPro" id="IPR036521">
    <property type="entry name" value="SRP19-like_sf"/>
</dbReference>
<keyword evidence="2" id="KW-0963">Cytoplasm</keyword>
<dbReference type="GeneID" id="5477520"/>
<dbReference type="PANTHER" id="PTHR17453">
    <property type="entry name" value="SIGNAL RECOGNITION PARTICLE 19 KD PROTEIN"/>
    <property type="match status" value="1"/>
</dbReference>